<dbReference type="RefSeq" id="WP_119530380.1">
    <property type="nucleotide sequence ID" value="NZ_JBHSSP010000039.1"/>
</dbReference>
<reference evidence="1 2" key="1">
    <citation type="submission" date="2017-08" db="EMBL/GenBank/DDBJ databases">
        <title>Reclassification of Bisgaard taxon 37 and 44.</title>
        <authorList>
            <person name="Christensen H."/>
        </authorList>
    </citation>
    <scope>NUCLEOTIDE SEQUENCE [LARGE SCALE GENOMIC DNA]</scope>
    <source>
        <strain evidence="1 2">111</strain>
    </source>
</reference>
<accession>A0A3A1YMU2</accession>
<dbReference type="EMBL" id="NRJG01000031">
    <property type="protein sequence ID" value="RIY39482.1"/>
    <property type="molecule type" value="Genomic_DNA"/>
</dbReference>
<gene>
    <name evidence="1" type="ORF">CKF58_02135</name>
</gene>
<evidence type="ECO:0008006" key="3">
    <source>
        <dbReference type="Google" id="ProtNLM"/>
    </source>
</evidence>
<comment type="caution">
    <text evidence="1">The sequence shown here is derived from an EMBL/GenBank/DDBJ whole genome shotgun (WGS) entry which is preliminary data.</text>
</comment>
<keyword evidence="2" id="KW-1185">Reference proteome</keyword>
<name>A0A3A1YMU2_9GAMM</name>
<dbReference type="AlphaFoldDB" id="A0A3A1YMU2"/>
<evidence type="ECO:0000313" key="2">
    <source>
        <dbReference type="Proteomes" id="UP000265916"/>
    </source>
</evidence>
<protein>
    <recommendedName>
        <fullName evidence="3">Phage tail assembly chaperone</fullName>
    </recommendedName>
</protein>
<dbReference type="Proteomes" id="UP000265916">
    <property type="component" value="Unassembled WGS sequence"/>
</dbReference>
<evidence type="ECO:0000313" key="1">
    <source>
        <dbReference type="EMBL" id="RIY39482.1"/>
    </source>
</evidence>
<sequence>MAVLDLFQLAKSREIKEAELTFKGDTIPVKFFKPSLNDVLSFQGKINKNSTAYTDAMAVLLGNCVLSADGEPIGYTNALDLLQNLDVQLANDLIAVVLPSNATDEANGQKN</sequence>
<organism evidence="1 2">
    <name type="scientific">Psittacicella hinzii</name>
    <dbReference type="NCBI Taxonomy" id="2028575"/>
    <lineage>
        <taxon>Bacteria</taxon>
        <taxon>Pseudomonadati</taxon>
        <taxon>Pseudomonadota</taxon>
        <taxon>Gammaproteobacteria</taxon>
        <taxon>Pasteurellales</taxon>
        <taxon>Psittacicellaceae</taxon>
        <taxon>Psittacicella</taxon>
    </lineage>
</organism>
<proteinExistence type="predicted"/>